<gene>
    <name evidence="3" type="ORF">BU26DRAFT_269086</name>
</gene>
<keyword evidence="4" id="KW-1185">Reference proteome</keyword>
<protein>
    <submittedName>
        <fullName evidence="3">Ankyrin</fullName>
    </submittedName>
</protein>
<dbReference type="InterPro" id="IPR002110">
    <property type="entry name" value="Ankyrin_rpt"/>
</dbReference>
<dbReference type="PANTHER" id="PTHR24198:SF165">
    <property type="entry name" value="ANKYRIN REPEAT-CONTAINING PROTEIN-RELATED"/>
    <property type="match status" value="1"/>
</dbReference>
<evidence type="ECO:0000256" key="2">
    <source>
        <dbReference type="ARBA" id="ARBA00023043"/>
    </source>
</evidence>
<evidence type="ECO:0000256" key="1">
    <source>
        <dbReference type="ARBA" id="ARBA00022737"/>
    </source>
</evidence>
<dbReference type="AlphaFoldDB" id="A0A6A6IML9"/>
<dbReference type="Pfam" id="PF12796">
    <property type="entry name" value="Ank_2"/>
    <property type="match status" value="2"/>
</dbReference>
<dbReference type="GeneID" id="54574688"/>
<evidence type="ECO:0000313" key="3">
    <source>
        <dbReference type="EMBL" id="KAF2250723.1"/>
    </source>
</evidence>
<organism evidence="3 4">
    <name type="scientific">Trematosphaeria pertusa</name>
    <dbReference type="NCBI Taxonomy" id="390896"/>
    <lineage>
        <taxon>Eukaryota</taxon>
        <taxon>Fungi</taxon>
        <taxon>Dikarya</taxon>
        <taxon>Ascomycota</taxon>
        <taxon>Pezizomycotina</taxon>
        <taxon>Dothideomycetes</taxon>
        <taxon>Pleosporomycetidae</taxon>
        <taxon>Pleosporales</taxon>
        <taxon>Massarineae</taxon>
        <taxon>Trematosphaeriaceae</taxon>
        <taxon>Trematosphaeria</taxon>
    </lineage>
</organism>
<proteinExistence type="predicted"/>
<accession>A0A6A6IML9</accession>
<dbReference type="EMBL" id="ML987193">
    <property type="protein sequence ID" value="KAF2250723.1"/>
    <property type="molecule type" value="Genomic_DNA"/>
</dbReference>
<dbReference type="InterPro" id="IPR036770">
    <property type="entry name" value="Ankyrin_rpt-contain_sf"/>
</dbReference>
<dbReference type="OrthoDB" id="539213at2759"/>
<dbReference type="Gene3D" id="1.25.40.20">
    <property type="entry name" value="Ankyrin repeat-containing domain"/>
    <property type="match status" value="1"/>
</dbReference>
<dbReference type="RefSeq" id="XP_033685727.1">
    <property type="nucleotide sequence ID" value="XM_033821358.1"/>
</dbReference>
<dbReference type="PANTHER" id="PTHR24198">
    <property type="entry name" value="ANKYRIN REPEAT AND PROTEIN KINASE DOMAIN-CONTAINING PROTEIN"/>
    <property type="match status" value="1"/>
</dbReference>
<evidence type="ECO:0000313" key="4">
    <source>
        <dbReference type="Proteomes" id="UP000800094"/>
    </source>
</evidence>
<keyword evidence="1" id="KW-0677">Repeat</keyword>
<name>A0A6A6IML9_9PLEO</name>
<keyword evidence="2" id="KW-0040">ANK repeat</keyword>
<dbReference type="Proteomes" id="UP000800094">
    <property type="component" value="Unassembled WGS sequence"/>
</dbReference>
<dbReference type="PRINTS" id="PR01415">
    <property type="entry name" value="ANKYRIN"/>
</dbReference>
<dbReference type="SUPFAM" id="SSF48403">
    <property type="entry name" value="Ankyrin repeat"/>
    <property type="match status" value="1"/>
</dbReference>
<reference evidence="3" key="1">
    <citation type="journal article" date="2020" name="Stud. Mycol.">
        <title>101 Dothideomycetes genomes: a test case for predicting lifestyles and emergence of pathogens.</title>
        <authorList>
            <person name="Haridas S."/>
            <person name="Albert R."/>
            <person name="Binder M."/>
            <person name="Bloem J."/>
            <person name="Labutti K."/>
            <person name="Salamov A."/>
            <person name="Andreopoulos B."/>
            <person name="Baker S."/>
            <person name="Barry K."/>
            <person name="Bills G."/>
            <person name="Bluhm B."/>
            <person name="Cannon C."/>
            <person name="Castanera R."/>
            <person name="Culley D."/>
            <person name="Daum C."/>
            <person name="Ezra D."/>
            <person name="Gonzalez J."/>
            <person name="Henrissat B."/>
            <person name="Kuo A."/>
            <person name="Liang C."/>
            <person name="Lipzen A."/>
            <person name="Lutzoni F."/>
            <person name="Magnuson J."/>
            <person name="Mondo S."/>
            <person name="Nolan M."/>
            <person name="Ohm R."/>
            <person name="Pangilinan J."/>
            <person name="Park H.-J."/>
            <person name="Ramirez L."/>
            <person name="Alfaro M."/>
            <person name="Sun H."/>
            <person name="Tritt A."/>
            <person name="Yoshinaga Y."/>
            <person name="Zwiers L.-H."/>
            <person name="Turgeon B."/>
            <person name="Goodwin S."/>
            <person name="Spatafora J."/>
            <person name="Crous P."/>
            <person name="Grigoriev I."/>
        </authorList>
    </citation>
    <scope>NUCLEOTIDE SEQUENCE</scope>
    <source>
        <strain evidence="3">CBS 122368</strain>
    </source>
</reference>
<sequence length="445" mass="50694">MSIVMSRLPVLSKETTMPFIDMWQDKLETGEITGSLYRQFSIFYANLDVALFRLTNEMLNSKLPSLSPDQGVFSALLGHVLTWFPKKTSCPVCNPTDDEHILQDLQRRGDVGSEFLARLGRVTRHLRDREHWDFDALGLLEAEMTKVFEVASKINSTATVVLEELGLYDSVPETLREHFFIEPQDVTYRLFWTGYAKTDCFGRSPLHQWLDGTDELVDERDLPILKSACSEDYIDDQDVLWRSLLHIACQRDWEVGVQHLLSMCADPTLRTIYGSLPFHYAAAKGSLNICRLLLELPEMGSYFNCTDFQGNTALYYAIASKNTALVRFLLQFPEVDPNHTWESVCPPPLIKAIYSDNEEMVQLLLDRGADPSAKFYGHTAFYYAVRRQNIGIMKLLGAKSKASEDPNNPTRSKALYTLQQWTEGEVIAPHGDRADVEFPINQQEV</sequence>
<dbReference type="SMART" id="SM00248">
    <property type="entry name" value="ANK"/>
    <property type="match status" value="5"/>
</dbReference>